<dbReference type="EMBL" id="UOFN01000131">
    <property type="protein sequence ID" value="VAW80843.1"/>
    <property type="molecule type" value="Genomic_DNA"/>
</dbReference>
<proteinExistence type="predicted"/>
<evidence type="ECO:0000313" key="1">
    <source>
        <dbReference type="EMBL" id="VAW80843.1"/>
    </source>
</evidence>
<dbReference type="Pfam" id="PF13875">
    <property type="entry name" value="DUF4202"/>
    <property type="match status" value="1"/>
</dbReference>
<name>A0A3B0YY15_9ZZZZ</name>
<gene>
    <name evidence="1" type="ORF">MNBD_GAMMA15-1784</name>
</gene>
<sequence length="51" mass="5861">MSQSDAFKKAIELIDAANREDPNQETVEGKTCPKELLYAKRMSDMLRRYAP</sequence>
<feature type="non-terminal residue" evidence="1">
    <location>
        <position position="51"/>
    </location>
</feature>
<dbReference type="InterPro" id="IPR025255">
    <property type="entry name" value="DUF4202"/>
</dbReference>
<reference evidence="1" key="1">
    <citation type="submission" date="2018-06" db="EMBL/GenBank/DDBJ databases">
        <authorList>
            <person name="Zhirakovskaya E."/>
        </authorList>
    </citation>
    <scope>NUCLEOTIDE SEQUENCE</scope>
</reference>
<dbReference type="AlphaFoldDB" id="A0A3B0YY15"/>
<organism evidence="1">
    <name type="scientific">hydrothermal vent metagenome</name>
    <dbReference type="NCBI Taxonomy" id="652676"/>
    <lineage>
        <taxon>unclassified sequences</taxon>
        <taxon>metagenomes</taxon>
        <taxon>ecological metagenomes</taxon>
    </lineage>
</organism>
<protein>
    <submittedName>
        <fullName evidence="1">Uncharacterized protein</fullName>
    </submittedName>
</protein>
<accession>A0A3B0YY15</accession>